<proteinExistence type="predicted"/>
<feature type="compositionally biased region" description="Low complexity" evidence="1">
    <location>
        <begin position="66"/>
        <end position="76"/>
    </location>
</feature>
<evidence type="ECO:0000313" key="2">
    <source>
        <dbReference type="EMBL" id="KAH0896639.1"/>
    </source>
</evidence>
<feature type="region of interest" description="Disordered" evidence="1">
    <location>
        <begin position="1"/>
        <end position="76"/>
    </location>
</feature>
<organism evidence="2 3">
    <name type="scientific">Brassica napus</name>
    <name type="common">Rape</name>
    <dbReference type="NCBI Taxonomy" id="3708"/>
    <lineage>
        <taxon>Eukaryota</taxon>
        <taxon>Viridiplantae</taxon>
        <taxon>Streptophyta</taxon>
        <taxon>Embryophyta</taxon>
        <taxon>Tracheophyta</taxon>
        <taxon>Spermatophyta</taxon>
        <taxon>Magnoliopsida</taxon>
        <taxon>eudicotyledons</taxon>
        <taxon>Gunneridae</taxon>
        <taxon>Pentapetalae</taxon>
        <taxon>rosids</taxon>
        <taxon>malvids</taxon>
        <taxon>Brassicales</taxon>
        <taxon>Brassicaceae</taxon>
        <taxon>Brassiceae</taxon>
        <taxon>Brassica</taxon>
    </lineage>
</organism>
<keyword evidence="3" id="KW-1185">Reference proteome</keyword>
<evidence type="ECO:0000256" key="1">
    <source>
        <dbReference type="SAM" id="MobiDB-lite"/>
    </source>
</evidence>
<name>A0ABQ8AVW3_BRANA</name>
<sequence length="76" mass="8714">MESHRVPAVGFTPPVDSSDEAKPTTRRPREPRTRPFSTDRHTTPPFVTPPLQTIYPRWRRSPTEPRAAAVRRAPEI</sequence>
<dbReference type="Proteomes" id="UP000824890">
    <property type="component" value="Unassembled WGS sequence"/>
</dbReference>
<dbReference type="EMBL" id="JAGKQM010000012">
    <property type="protein sequence ID" value="KAH0896639.1"/>
    <property type="molecule type" value="Genomic_DNA"/>
</dbReference>
<reference evidence="2 3" key="1">
    <citation type="submission" date="2021-05" db="EMBL/GenBank/DDBJ databases">
        <title>Genome Assembly of Synthetic Allotetraploid Brassica napus Reveals Homoeologous Exchanges between Subgenomes.</title>
        <authorList>
            <person name="Davis J.T."/>
        </authorList>
    </citation>
    <scope>NUCLEOTIDE SEQUENCE [LARGE SCALE GENOMIC DNA]</scope>
    <source>
        <strain evidence="3">cv. Da-Ae</strain>
        <tissue evidence="2">Seedling</tissue>
    </source>
</reference>
<accession>A0ABQ8AVW3</accession>
<comment type="caution">
    <text evidence="2">The sequence shown here is derived from an EMBL/GenBank/DDBJ whole genome shotgun (WGS) entry which is preliminary data.</text>
</comment>
<protein>
    <submittedName>
        <fullName evidence="2">Uncharacterized protein</fullName>
    </submittedName>
</protein>
<feature type="compositionally biased region" description="Basic and acidic residues" evidence="1">
    <location>
        <begin position="19"/>
        <end position="42"/>
    </location>
</feature>
<gene>
    <name evidence="2" type="ORF">HID58_046207</name>
</gene>
<evidence type="ECO:0000313" key="3">
    <source>
        <dbReference type="Proteomes" id="UP000824890"/>
    </source>
</evidence>